<dbReference type="OrthoDB" id="555504at2"/>
<gene>
    <name evidence="1" type="ORF">FA045_07860</name>
</gene>
<accession>A0A4V5NXY5</accession>
<keyword evidence="2" id="KW-1185">Reference proteome</keyword>
<name>A0A4V5NXY5_9SPHI</name>
<evidence type="ECO:0000313" key="2">
    <source>
        <dbReference type="Proteomes" id="UP000310477"/>
    </source>
</evidence>
<dbReference type="InterPro" id="IPR021866">
    <property type="entry name" value="SpoIIAA-like"/>
</dbReference>
<dbReference type="SUPFAM" id="SSF52091">
    <property type="entry name" value="SpoIIaa-like"/>
    <property type="match status" value="1"/>
</dbReference>
<dbReference type="AlphaFoldDB" id="A0A4V5NXY5"/>
<reference evidence="1 2" key="1">
    <citation type="submission" date="2019-04" db="EMBL/GenBank/DDBJ databases">
        <title>Pedobacter sp. AR-2-6 sp. nov., isolated from Arctic soil.</title>
        <authorList>
            <person name="Dahal R.H."/>
            <person name="Kim D.-U."/>
        </authorList>
    </citation>
    <scope>NUCLEOTIDE SEQUENCE [LARGE SCALE GENOMIC DNA]</scope>
    <source>
        <strain evidence="1 2">AR-2-6</strain>
    </source>
</reference>
<evidence type="ECO:0000313" key="1">
    <source>
        <dbReference type="EMBL" id="TKC01153.1"/>
    </source>
</evidence>
<proteinExistence type="predicted"/>
<dbReference type="Pfam" id="PF11964">
    <property type="entry name" value="SpoIIAA-like"/>
    <property type="match status" value="1"/>
</dbReference>
<sequence length="122" mass="13477">MLILLPNLPDHVFGVKAVGEVTADDLKSVLLPGLEVIKAKYGEIHYILVLETKVENFTAGAWFQDMVAGLKHLTAWKKMAIVTDQKAVEKFTDAFSYVTPREAKGFALTALNEAITWVSLKS</sequence>
<organism evidence="1 2">
    <name type="scientific">Pedobacter cryotolerans</name>
    <dbReference type="NCBI Taxonomy" id="2571270"/>
    <lineage>
        <taxon>Bacteria</taxon>
        <taxon>Pseudomonadati</taxon>
        <taxon>Bacteroidota</taxon>
        <taxon>Sphingobacteriia</taxon>
        <taxon>Sphingobacteriales</taxon>
        <taxon>Sphingobacteriaceae</taxon>
        <taxon>Pedobacter</taxon>
    </lineage>
</organism>
<dbReference type="RefSeq" id="WP_136876259.1">
    <property type="nucleotide sequence ID" value="NZ_SWBO01000004.1"/>
</dbReference>
<dbReference type="InterPro" id="IPR036513">
    <property type="entry name" value="STAS_dom_sf"/>
</dbReference>
<dbReference type="Proteomes" id="UP000310477">
    <property type="component" value="Unassembled WGS sequence"/>
</dbReference>
<dbReference type="InterPro" id="IPR038396">
    <property type="entry name" value="SpoIIAA-like_sf"/>
</dbReference>
<comment type="caution">
    <text evidence="1">The sequence shown here is derived from an EMBL/GenBank/DDBJ whole genome shotgun (WGS) entry which is preliminary data.</text>
</comment>
<dbReference type="EMBL" id="SWBO01000004">
    <property type="protein sequence ID" value="TKC01153.1"/>
    <property type="molecule type" value="Genomic_DNA"/>
</dbReference>
<protein>
    <submittedName>
        <fullName evidence="1">STAS/SEC14 domain-containing protein</fullName>
    </submittedName>
</protein>
<dbReference type="Gene3D" id="3.40.50.10600">
    <property type="entry name" value="SpoIIaa-like domains"/>
    <property type="match status" value="1"/>
</dbReference>